<dbReference type="InterPro" id="IPR029055">
    <property type="entry name" value="Ntn_hydrolases_N"/>
</dbReference>
<dbReference type="Pfam" id="PF13522">
    <property type="entry name" value="GATase_6"/>
    <property type="match status" value="1"/>
</dbReference>
<feature type="domain" description="SIS" evidence="8">
    <location>
        <begin position="392"/>
        <end position="531"/>
    </location>
</feature>
<dbReference type="InterPro" id="IPR017932">
    <property type="entry name" value="GATase_2_dom"/>
</dbReference>
<evidence type="ECO:0000256" key="1">
    <source>
        <dbReference type="ARBA" id="ARBA00001031"/>
    </source>
</evidence>
<evidence type="ECO:0000256" key="2">
    <source>
        <dbReference type="ARBA" id="ARBA00012916"/>
    </source>
</evidence>
<dbReference type="Gene3D" id="3.40.50.10490">
    <property type="entry name" value="Glucose-6-phosphate isomerase like protein, domain 1"/>
    <property type="match status" value="2"/>
</dbReference>
<comment type="caution">
    <text evidence="9">The sequence shown here is derived from an EMBL/GenBank/DDBJ whole genome shotgun (WGS) entry which is preliminary data.</text>
</comment>
<dbReference type="EC" id="2.6.1.16" evidence="2"/>
<keyword evidence="6" id="KW-0315">Glutamine amidotransferase</keyword>
<sequence length="721" mass="79665">MCGIFGYYNYRVSKDRKAILEYLFTGLRRLEYRGYDSAGISFDSKSVPAEAADENLHDSLSNGYHTENGNGPEYVLHAKSSTITSTPVVIKSQGKVEALVKLAYEEVASRGIDLEERFDNHAGIAHTRWATHGIPNAINSHPQVSDTEHAFIVVHNGIITNYRALKDFLIKKGEAFVSETDTEVIPKLCKYIYSSSQEKVAFHELVLEVLSKCEGAYGLLIKSAYYPGELVACKRGSPLLLGVKTAARTPHASPKRPMATADGAFEAFIASDASAFVEHTNQVIVLEDNDILHLARGSYSIYNLQRDDPSAKMSSVSRALSRLDMEVSSIMKGGYDHYMQKEIHEQPDSIQQTMRGRVDFQSAADKASSKRVDPSWDPYHEKRITLGGLVDHYRTIKRGRRVMFVACGTSFHACLACRQTMEELAELPVTLELASDLLDRQAPIFRDDMCVFVSQSGETADTLKALEYAKARGALCIGITNTVGSAIARSTHCGVHINAGCEIGVASTKAYTSQMVALTMMALALSEDSIRLRARRNEVINALGMLPEHIREVLKLDSQMLELAEELKTEQSLLVFGRGYNYATALEAALKVKEVALMHSEGLLAGEMKHGPLALVDEHLPIIVLATRDRMYAKMLSVVQQLLARGARLIIVCNAGDTDIRETAASRNCRLIEVPLTEECLQPIVNIVPLQLLSYHLTVLRGYNVDQPRNLAKSVTVSEEH</sequence>
<evidence type="ECO:0000259" key="7">
    <source>
        <dbReference type="PROSITE" id="PS51278"/>
    </source>
</evidence>
<dbReference type="InterPro" id="IPR001347">
    <property type="entry name" value="SIS_dom"/>
</dbReference>
<accession>A0ABP1FUE4</accession>
<dbReference type="Proteomes" id="UP001497392">
    <property type="component" value="Unassembled WGS sequence"/>
</dbReference>
<evidence type="ECO:0000313" key="10">
    <source>
        <dbReference type="Proteomes" id="UP001497392"/>
    </source>
</evidence>
<feature type="domain" description="Glutamine amidotransferase type-2" evidence="7">
    <location>
        <begin position="2"/>
        <end position="297"/>
    </location>
</feature>
<dbReference type="PROSITE" id="PS51278">
    <property type="entry name" value="GATASE_TYPE_2"/>
    <property type="match status" value="1"/>
</dbReference>
<dbReference type="EMBL" id="CAXHTA020000007">
    <property type="protein sequence ID" value="CAL5222749.1"/>
    <property type="molecule type" value="Genomic_DNA"/>
</dbReference>
<dbReference type="InterPro" id="IPR035466">
    <property type="entry name" value="GlmS/AgaS_SIS"/>
</dbReference>
<dbReference type="CDD" id="cd00714">
    <property type="entry name" value="GFAT"/>
    <property type="match status" value="1"/>
</dbReference>
<keyword evidence="10" id="KW-1185">Reference proteome</keyword>
<dbReference type="InterPro" id="IPR005855">
    <property type="entry name" value="GFAT"/>
</dbReference>
<evidence type="ECO:0000256" key="3">
    <source>
        <dbReference type="ARBA" id="ARBA00022576"/>
    </source>
</evidence>
<dbReference type="PROSITE" id="PS51464">
    <property type="entry name" value="SIS"/>
    <property type="match status" value="2"/>
</dbReference>
<dbReference type="CDD" id="cd05008">
    <property type="entry name" value="SIS_GlmS_GlmD_1"/>
    <property type="match status" value="1"/>
</dbReference>
<dbReference type="CDD" id="cd05009">
    <property type="entry name" value="SIS_GlmS_GlmD_2"/>
    <property type="match status" value="1"/>
</dbReference>
<dbReference type="SUPFAM" id="SSF53697">
    <property type="entry name" value="SIS domain"/>
    <property type="match status" value="1"/>
</dbReference>
<evidence type="ECO:0000313" key="9">
    <source>
        <dbReference type="EMBL" id="CAL5222749.1"/>
    </source>
</evidence>
<dbReference type="PANTHER" id="PTHR10937:SF0">
    <property type="entry name" value="GLUTAMINE--FRUCTOSE-6-PHOSPHATE TRANSAMINASE (ISOMERIZING)"/>
    <property type="match status" value="1"/>
</dbReference>
<keyword evidence="5" id="KW-0677">Repeat</keyword>
<dbReference type="InterPro" id="IPR047084">
    <property type="entry name" value="GFAT_N"/>
</dbReference>
<dbReference type="PANTHER" id="PTHR10937">
    <property type="entry name" value="GLUCOSAMINE--FRUCTOSE-6-PHOSPHATE AMINOTRANSFERASE, ISOMERIZING"/>
    <property type="match status" value="1"/>
</dbReference>
<dbReference type="InterPro" id="IPR046348">
    <property type="entry name" value="SIS_dom_sf"/>
</dbReference>
<dbReference type="Gene3D" id="3.60.20.10">
    <property type="entry name" value="Glutamine Phosphoribosylpyrophosphate, subunit 1, domain 1"/>
    <property type="match status" value="1"/>
</dbReference>
<keyword evidence="4" id="KW-0808">Transferase</keyword>
<protein>
    <recommendedName>
        <fullName evidence="2">glutamine--fructose-6-phosphate transaminase (isomerizing)</fullName>
        <ecNumber evidence="2">2.6.1.16</ecNumber>
    </recommendedName>
</protein>
<feature type="domain" description="SIS" evidence="8">
    <location>
        <begin position="563"/>
        <end position="708"/>
    </location>
</feature>
<comment type="catalytic activity">
    <reaction evidence="1">
        <text>D-fructose 6-phosphate + L-glutamine = D-glucosamine 6-phosphate + L-glutamate</text>
        <dbReference type="Rhea" id="RHEA:13237"/>
        <dbReference type="ChEBI" id="CHEBI:29985"/>
        <dbReference type="ChEBI" id="CHEBI:58359"/>
        <dbReference type="ChEBI" id="CHEBI:58725"/>
        <dbReference type="ChEBI" id="CHEBI:61527"/>
        <dbReference type="EC" id="2.6.1.16"/>
    </reaction>
</comment>
<organism evidence="9 10">
    <name type="scientific">Coccomyxa viridis</name>
    <dbReference type="NCBI Taxonomy" id="1274662"/>
    <lineage>
        <taxon>Eukaryota</taxon>
        <taxon>Viridiplantae</taxon>
        <taxon>Chlorophyta</taxon>
        <taxon>core chlorophytes</taxon>
        <taxon>Trebouxiophyceae</taxon>
        <taxon>Trebouxiophyceae incertae sedis</taxon>
        <taxon>Coccomyxaceae</taxon>
        <taxon>Coccomyxa</taxon>
    </lineage>
</organism>
<evidence type="ECO:0000256" key="5">
    <source>
        <dbReference type="ARBA" id="ARBA00022737"/>
    </source>
</evidence>
<gene>
    <name evidence="9" type="primary">g5158</name>
    <name evidence="9" type="ORF">VP750_LOCUS4408</name>
</gene>
<dbReference type="InterPro" id="IPR035490">
    <property type="entry name" value="GlmS/FrlB_SIS"/>
</dbReference>
<dbReference type="Pfam" id="PF01380">
    <property type="entry name" value="SIS"/>
    <property type="match status" value="2"/>
</dbReference>
<reference evidence="9 10" key="1">
    <citation type="submission" date="2024-06" db="EMBL/GenBank/DDBJ databases">
        <authorList>
            <person name="Kraege A."/>
            <person name="Thomma B."/>
        </authorList>
    </citation>
    <scope>NUCLEOTIDE SEQUENCE [LARGE SCALE GENOMIC DNA]</scope>
</reference>
<dbReference type="NCBIfam" id="NF001484">
    <property type="entry name" value="PRK00331.1"/>
    <property type="match status" value="1"/>
</dbReference>
<proteinExistence type="predicted"/>
<evidence type="ECO:0000256" key="6">
    <source>
        <dbReference type="ARBA" id="ARBA00022962"/>
    </source>
</evidence>
<keyword evidence="3" id="KW-0032">Aminotransferase</keyword>
<name>A0ABP1FUE4_9CHLO</name>
<evidence type="ECO:0000259" key="8">
    <source>
        <dbReference type="PROSITE" id="PS51464"/>
    </source>
</evidence>
<dbReference type="NCBIfam" id="TIGR01135">
    <property type="entry name" value="glmS"/>
    <property type="match status" value="1"/>
</dbReference>
<dbReference type="SUPFAM" id="SSF56235">
    <property type="entry name" value="N-terminal nucleophile aminohydrolases (Ntn hydrolases)"/>
    <property type="match status" value="1"/>
</dbReference>
<evidence type="ECO:0000256" key="4">
    <source>
        <dbReference type="ARBA" id="ARBA00022679"/>
    </source>
</evidence>